<evidence type="ECO:0000313" key="8">
    <source>
        <dbReference type="EMBL" id="EEH52754.1"/>
    </source>
</evidence>
<keyword evidence="3 6" id="KW-0853">WD repeat</keyword>
<dbReference type="CDD" id="cd00200">
    <property type="entry name" value="WD40"/>
    <property type="match status" value="1"/>
</dbReference>
<dbReference type="Pfam" id="PF00400">
    <property type="entry name" value="WD40"/>
    <property type="match status" value="5"/>
</dbReference>
<dbReference type="eggNOG" id="KOG0316">
    <property type="taxonomic scope" value="Eukaryota"/>
</dbReference>
<evidence type="ECO:0000256" key="5">
    <source>
        <dbReference type="ARBA" id="ARBA00038145"/>
    </source>
</evidence>
<dbReference type="PROSITE" id="PS50082">
    <property type="entry name" value="WD_REPEATS_2"/>
    <property type="match status" value="4"/>
</dbReference>
<keyword evidence="9" id="KW-1185">Reference proteome</keyword>
<organism evidence="9">
    <name type="scientific">Micromonas pusilla (strain CCMP1545)</name>
    <name type="common">Picoplanktonic green alga</name>
    <dbReference type="NCBI Taxonomy" id="564608"/>
    <lineage>
        <taxon>Eukaryota</taxon>
        <taxon>Viridiplantae</taxon>
        <taxon>Chlorophyta</taxon>
        <taxon>Mamiellophyceae</taxon>
        <taxon>Mamiellales</taxon>
        <taxon>Mamiellaceae</taxon>
        <taxon>Micromonas</taxon>
    </lineage>
</organism>
<dbReference type="AlphaFoldDB" id="C1N4M1"/>
<evidence type="ECO:0000256" key="1">
    <source>
        <dbReference type="ARBA" id="ARBA00004496"/>
    </source>
</evidence>
<evidence type="ECO:0000313" key="9">
    <source>
        <dbReference type="Proteomes" id="UP000001876"/>
    </source>
</evidence>
<proteinExistence type="inferred from homology"/>
<dbReference type="RefSeq" id="XP_003062815.1">
    <property type="nucleotide sequence ID" value="XM_003062769.1"/>
</dbReference>
<evidence type="ECO:0000256" key="7">
    <source>
        <dbReference type="SAM" id="MobiDB-lite"/>
    </source>
</evidence>
<gene>
    <name evidence="8" type="ORF">MICPUCDRAFT_52609</name>
</gene>
<dbReference type="InterPro" id="IPR036322">
    <property type="entry name" value="WD40_repeat_dom_sf"/>
</dbReference>
<dbReference type="GO" id="GO:0000398">
    <property type="term" value="P:mRNA splicing, via spliceosome"/>
    <property type="evidence" value="ECO:0007669"/>
    <property type="project" value="TreeGrafter"/>
</dbReference>
<dbReference type="EMBL" id="GG663747">
    <property type="protein sequence ID" value="EEH52754.1"/>
    <property type="molecule type" value="Genomic_DNA"/>
</dbReference>
<evidence type="ECO:0000256" key="6">
    <source>
        <dbReference type="PROSITE-ProRule" id="PRU00221"/>
    </source>
</evidence>
<dbReference type="GeneID" id="9688462"/>
<dbReference type="GO" id="GO:0005737">
    <property type="term" value="C:cytoplasm"/>
    <property type="evidence" value="ECO:0007669"/>
    <property type="project" value="UniProtKB-SubCell"/>
</dbReference>
<dbReference type="PROSITE" id="PS50294">
    <property type="entry name" value="WD_REPEATS_REGION"/>
    <property type="match status" value="3"/>
</dbReference>
<feature type="repeat" description="WD" evidence="6">
    <location>
        <begin position="115"/>
        <end position="156"/>
    </location>
</feature>
<dbReference type="PANTHER" id="PTHR22842:SF3">
    <property type="entry name" value="WD REPEAT DOMAIN-CONTAINING PROTEIN 83"/>
    <property type="match status" value="1"/>
</dbReference>
<reference evidence="8 9" key="1">
    <citation type="journal article" date="2009" name="Science">
        <title>Green evolution and dynamic adaptations revealed by genomes of the marine picoeukaryotes Micromonas.</title>
        <authorList>
            <person name="Worden A.Z."/>
            <person name="Lee J.H."/>
            <person name="Mock T."/>
            <person name="Rouze P."/>
            <person name="Simmons M.P."/>
            <person name="Aerts A.L."/>
            <person name="Allen A.E."/>
            <person name="Cuvelier M.L."/>
            <person name="Derelle E."/>
            <person name="Everett M.V."/>
            <person name="Foulon E."/>
            <person name="Grimwood J."/>
            <person name="Gundlach H."/>
            <person name="Henrissat B."/>
            <person name="Napoli C."/>
            <person name="McDonald S.M."/>
            <person name="Parker M.S."/>
            <person name="Rombauts S."/>
            <person name="Salamov A."/>
            <person name="Von Dassow P."/>
            <person name="Badger J.H."/>
            <person name="Coutinho P.M."/>
            <person name="Demir E."/>
            <person name="Dubchak I."/>
            <person name="Gentemann C."/>
            <person name="Eikrem W."/>
            <person name="Gready J.E."/>
            <person name="John U."/>
            <person name="Lanier W."/>
            <person name="Lindquist E.A."/>
            <person name="Lucas S."/>
            <person name="Mayer K.F."/>
            <person name="Moreau H."/>
            <person name="Not F."/>
            <person name="Otillar R."/>
            <person name="Panaud O."/>
            <person name="Pangilinan J."/>
            <person name="Paulsen I."/>
            <person name="Piegu B."/>
            <person name="Poliakov A."/>
            <person name="Robbens S."/>
            <person name="Schmutz J."/>
            <person name="Toulza E."/>
            <person name="Wyss T."/>
            <person name="Zelensky A."/>
            <person name="Zhou K."/>
            <person name="Armbrust E.V."/>
            <person name="Bhattacharya D."/>
            <person name="Goodenough U.W."/>
            <person name="Van de Peer Y."/>
            <person name="Grigoriev I.V."/>
        </authorList>
    </citation>
    <scope>NUCLEOTIDE SEQUENCE [LARGE SCALE GENOMIC DNA]</scope>
    <source>
        <strain evidence="8 9">CCMP1545</strain>
    </source>
</reference>
<comment type="subcellular location">
    <subcellularLocation>
        <location evidence="1">Cytoplasm</location>
    </subcellularLocation>
</comment>
<dbReference type="PROSITE" id="PS00678">
    <property type="entry name" value="WD_REPEATS_1"/>
    <property type="match status" value="2"/>
</dbReference>
<dbReference type="PANTHER" id="PTHR22842">
    <property type="entry name" value="WD40 REPEAT PROTEIN"/>
    <property type="match status" value="1"/>
</dbReference>
<comment type="similarity">
    <text evidence="5">Belongs to the WD repeat MORG1 family.</text>
</comment>
<dbReference type="InterPro" id="IPR020472">
    <property type="entry name" value="WD40_PAC1"/>
</dbReference>
<dbReference type="SUPFAM" id="SSF50978">
    <property type="entry name" value="WD40 repeat-like"/>
    <property type="match status" value="1"/>
</dbReference>
<feature type="region of interest" description="Disordered" evidence="7">
    <location>
        <begin position="1"/>
        <end position="22"/>
    </location>
</feature>
<dbReference type="SMART" id="SM00320">
    <property type="entry name" value="WD40"/>
    <property type="match status" value="6"/>
</dbReference>
<dbReference type="OrthoDB" id="71437at2759"/>
<evidence type="ECO:0000256" key="4">
    <source>
        <dbReference type="ARBA" id="ARBA00022737"/>
    </source>
</evidence>
<keyword evidence="2" id="KW-0963">Cytoplasm</keyword>
<dbReference type="GO" id="GO:0071013">
    <property type="term" value="C:catalytic step 2 spliceosome"/>
    <property type="evidence" value="ECO:0007669"/>
    <property type="project" value="TreeGrafter"/>
</dbReference>
<dbReference type="Gene3D" id="2.130.10.10">
    <property type="entry name" value="YVTN repeat-like/Quinoprotein amine dehydrogenase"/>
    <property type="match status" value="2"/>
</dbReference>
<keyword evidence="4" id="KW-0677">Repeat</keyword>
<feature type="repeat" description="WD" evidence="6">
    <location>
        <begin position="31"/>
        <end position="72"/>
    </location>
</feature>
<dbReference type="PRINTS" id="PR00320">
    <property type="entry name" value="GPROTEINBRPT"/>
</dbReference>
<dbReference type="Proteomes" id="UP000001876">
    <property type="component" value="Unassembled WGS sequence"/>
</dbReference>
<dbReference type="InterPro" id="IPR019775">
    <property type="entry name" value="WD40_repeat_CS"/>
</dbReference>
<dbReference type="InterPro" id="IPR051980">
    <property type="entry name" value="WD_repeat_MORG1"/>
</dbReference>
<dbReference type="InterPro" id="IPR001680">
    <property type="entry name" value="WD40_rpt"/>
</dbReference>
<feature type="repeat" description="WD" evidence="6">
    <location>
        <begin position="73"/>
        <end position="114"/>
    </location>
</feature>
<dbReference type="InterPro" id="IPR015943">
    <property type="entry name" value="WD40/YVTN_repeat-like_dom_sf"/>
</dbReference>
<sequence>MGPAPRGDRGGVAGPSPASRALPTELHATMGGAHEGPILAVRFSVSGAYLLTCGKDRTFRLWNPFKGALIKTYTGHAHEVRDVSCARDNAKMTTGGGDKQVFLWDVATGQKIRRFRGHDAAVNAVSFAADDQVVVSAGYDRAVKFWDVRSNSIDAIQSVCAWKDSVTSLAITRNHCVTAASVDGSIRTMDLRAGRATADALGSEHPITSVRASGDERCFLLSVLGGRCVLLDRGDGDVLAEYRGHVHDEGAFVFTLVPIRPRWRVSVESRLTRDDSHVASGSEDGKVVFWDLVEANIAATIDAHPGKACVSLAMHPTKDAMATCGTDGVARLWGPTAGRGVF</sequence>
<dbReference type="STRING" id="564608.C1N4M1"/>
<dbReference type="KEGG" id="mpp:MICPUCDRAFT_52609"/>
<evidence type="ECO:0000256" key="3">
    <source>
        <dbReference type="ARBA" id="ARBA00022574"/>
    </source>
</evidence>
<name>C1N4M1_MICPC</name>
<feature type="repeat" description="WD" evidence="6">
    <location>
        <begin position="274"/>
        <end position="300"/>
    </location>
</feature>
<protein>
    <submittedName>
        <fullName evidence="8">Predicted protein</fullName>
    </submittedName>
</protein>
<evidence type="ECO:0000256" key="2">
    <source>
        <dbReference type="ARBA" id="ARBA00022490"/>
    </source>
</evidence>
<accession>C1N4M1</accession>
<dbReference type="OMA" id="MCWDIRT"/>